<reference evidence="1" key="1">
    <citation type="submission" date="2020-06" db="EMBL/GenBank/DDBJ databases">
        <title>WGS assembly of Ceratodon purpureus strain R40.</title>
        <authorList>
            <person name="Carey S.B."/>
            <person name="Jenkins J."/>
            <person name="Shu S."/>
            <person name="Lovell J.T."/>
            <person name="Sreedasyam A."/>
            <person name="Maumus F."/>
            <person name="Tiley G.P."/>
            <person name="Fernandez-Pozo N."/>
            <person name="Barry K."/>
            <person name="Chen C."/>
            <person name="Wang M."/>
            <person name="Lipzen A."/>
            <person name="Daum C."/>
            <person name="Saski C.A."/>
            <person name="Payton A.C."/>
            <person name="Mcbreen J.C."/>
            <person name="Conrad R.E."/>
            <person name="Kollar L.M."/>
            <person name="Olsson S."/>
            <person name="Huttunen S."/>
            <person name="Landis J.B."/>
            <person name="Wickett N.J."/>
            <person name="Johnson M.G."/>
            <person name="Rensing S.A."/>
            <person name="Grimwood J."/>
            <person name="Schmutz J."/>
            <person name="Mcdaniel S.F."/>
        </authorList>
    </citation>
    <scope>NUCLEOTIDE SEQUENCE</scope>
    <source>
        <strain evidence="1">R40</strain>
    </source>
</reference>
<evidence type="ECO:0000313" key="1">
    <source>
        <dbReference type="EMBL" id="KAG0573188.1"/>
    </source>
</evidence>
<protein>
    <submittedName>
        <fullName evidence="1">Uncharacterized protein</fullName>
    </submittedName>
</protein>
<accession>A0A8T0HRL5</accession>
<dbReference type="Proteomes" id="UP000822688">
    <property type="component" value="Chromosome V"/>
</dbReference>
<organism evidence="1 2">
    <name type="scientific">Ceratodon purpureus</name>
    <name type="common">Fire moss</name>
    <name type="synonym">Dicranum purpureum</name>
    <dbReference type="NCBI Taxonomy" id="3225"/>
    <lineage>
        <taxon>Eukaryota</taxon>
        <taxon>Viridiplantae</taxon>
        <taxon>Streptophyta</taxon>
        <taxon>Embryophyta</taxon>
        <taxon>Bryophyta</taxon>
        <taxon>Bryophytina</taxon>
        <taxon>Bryopsida</taxon>
        <taxon>Dicranidae</taxon>
        <taxon>Pseudoditrichales</taxon>
        <taxon>Ditrichaceae</taxon>
        <taxon>Ceratodon</taxon>
    </lineage>
</organism>
<gene>
    <name evidence="1" type="ORF">KC19_VG156100</name>
</gene>
<comment type="caution">
    <text evidence="1">The sequence shown here is derived from an EMBL/GenBank/DDBJ whole genome shotgun (WGS) entry which is preliminary data.</text>
</comment>
<dbReference type="AlphaFoldDB" id="A0A8T0HRL5"/>
<evidence type="ECO:0000313" key="2">
    <source>
        <dbReference type="Proteomes" id="UP000822688"/>
    </source>
</evidence>
<sequence length="76" mass="8388">MPALLSGLLGRNASAERGSLFDCASRQVVSSHLAFDMLRTCMDGVWDPSSEGMSRFGRRCDAVLKELPARWRALTE</sequence>
<proteinExistence type="predicted"/>
<dbReference type="EMBL" id="CM026426">
    <property type="protein sequence ID" value="KAG0573188.1"/>
    <property type="molecule type" value="Genomic_DNA"/>
</dbReference>
<keyword evidence="2" id="KW-1185">Reference proteome</keyword>
<name>A0A8T0HRL5_CERPU</name>